<accession>A0A2P2R1U0</accession>
<protein>
    <submittedName>
        <fullName evidence="1">Uncharacterized protein</fullName>
    </submittedName>
</protein>
<organism evidence="1">
    <name type="scientific">Rhizophora mucronata</name>
    <name type="common">Asiatic mangrove</name>
    <dbReference type="NCBI Taxonomy" id="61149"/>
    <lineage>
        <taxon>Eukaryota</taxon>
        <taxon>Viridiplantae</taxon>
        <taxon>Streptophyta</taxon>
        <taxon>Embryophyta</taxon>
        <taxon>Tracheophyta</taxon>
        <taxon>Spermatophyta</taxon>
        <taxon>Magnoliopsida</taxon>
        <taxon>eudicotyledons</taxon>
        <taxon>Gunneridae</taxon>
        <taxon>Pentapetalae</taxon>
        <taxon>rosids</taxon>
        <taxon>fabids</taxon>
        <taxon>Malpighiales</taxon>
        <taxon>Rhizophoraceae</taxon>
        <taxon>Rhizophora</taxon>
    </lineage>
</organism>
<sequence length="24" mass="2836">MSILQRLRLLGLSSKLYIKKTSWT</sequence>
<evidence type="ECO:0000313" key="1">
    <source>
        <dbReference type="EMBL" id="MBX73215.1"/>
    </source>
</evidence>
<reference evidence="1" key="1">
    <citation type="submission" date="2018-02" db="EMBL/GenBank/DDBJ databases">
        <title>Rhizophora mucronata_Transcriptome.</title>
        <authorList>
            <person name="Meera S.P."/>
            <person name="Sreeshan A."/>
            <person name="Augustine A."/>
        </authorList>
    </citation>
    <scope>NUCLEOTIDE SEQUENCE</scope>
    <source>
        <tissue evidence="1">Leaf</tissue>
    </source>
</reference>
<name>A0A2P2R1U0_RHIMU</name>
<dbReference type="AlphaFoldDB" id="A0A2P2R1U0"/>
<proteinExistence type="predicted"/>
<dbReference type="EMBL" id="GGEC01092731">
    <property type="protein sequence ID" value="MBX73215.1"/>
    <property type="molecule type" value="Transcribed_RNA"/>
</dbReference>